<protein>
    <recommendedName>
        <fullName evidence="1">PD-(D/E)XK endonuclease-like domain-containing protein</fullName>
    </recommendedName>
</protein>
<evidence type="ECO:0000313" key="3">
    <source>
        <dbReference type="Proteomes" id="UP000178319"/>
    </source>
</evidence>
<dbReference type="Gene3D" id="3.90.320.10">
    <property type="match status" value="1"/>
</dbReference>
<feature type="domain" description="PD-(D/E)XK endonuclease-like" evidence="1">
    <location>
        <begin position="11"/>
        <end position="240"/>
    </location>
</feature>
<dbReference type="EMBL" id="MHBZ01000009">
    <property type="protein sequence ID" value="OGY11950.1"/>
    <property type="molecule type" value="Genomic_DNA"/>
</dbReference>
<sequence length="300" mass="34095">MARDPYSAVWVSHSSIGKFLQCPRAYYLAHIYKNPKTGNRIGLMQPALALGQAVHNVLESLSVIPTEERFSRPLLARFEEEWEKVSGKLGGFSSSEEEGEYKERGEQMISRVSAKPGVLARRAVKIKQEDTFPPHYLFSEKDNIILCGKVDWLEYLPEGDAVHIVDFKTGKHDEDEDSLQLPIYLLLTVNCQKRKVSQASYWYLDRADEPQKVALPNIRDAYERVLAVAKRVKLARELRSFKCPKGEVGCFVCRPFEIIYRGGGELVGTSDSKQDVYVIPLHQDSSKEPGLQRFDTETIL</sequence>
<evidence type="ECO:0000313" key="2">
    <source>
        <dbReference type="EMBL" id="OGY11950.1"/>
    </source>
</evidence>
<dbReference type="Pfam" id="PF12705">
    <property type="entry name" value="PDDEXK_1"/>
    <property type="match status" value="1"/>
</dbReference>
<evidence type="ECO:0000259" key="1">
    <source>
        <dbReference type="Pfam" id="PF12705"/>
    </source>
</evidence>
<name>A0A1G1V954_9BACT</name>
<organism evidence="2 3">
    <name type="scientific">Candidatus Blackburnbacteria bacterium RIFCSPHIGHO2_02_FULL_44_20</name>
    <dbReference type="NCBI Taxonomy" id="1797516"/>
    <lineage>
        <taxon>Bacteria</taxon>
        <taxon>Candidatus Blackburniibacteriota</taxon>
    </lineage>
</organism>
<gene>
    <name evidence="2" type="ORF">A3D26_03095</name>
</gene>
<comment type="caution">
    <text evidence="2">The sequence shown here is derived from an EMBL/GenBank/DDBJ whole genome shotgun (WGS) entry which is preliminary data.</text>
</comment>
<accession>A0A1G1V954</accession>
<dbReference type="InterPro" id="IPR011604">
    <property type="entry name" value="PDDEXK-like_dom_sf"/>
</dbReference>
<dbReference type="STRING" id="1797516.A3D26_03095"/>
<proteinExistence type="predicted"/>
<dbReference type="AlphaFoldDB" id="A0A1G1V954"/>
<reference evidence="2 3" key="1">
    <citation type="journal article" date="2016" name="Nat. Commun.">
        <title>Thousands of microbial genomes shed light on interconnected biogeochemical processes in an aquifer system.</title>
        <authorList>
            <person name="Anantharaman K."/>
            <person name="Brown C.T."/>
            <person name="Hug L.A."/>
            <person name="Sharon I."/>
            <person name="Castelle C.J."/>
            <person name="Probst A.J."/>
            <person name="Thomas B.C."/>
            <person name="Singh A."/>
            <person name="Wilkins M.J."/>
            <person name="Karaoz U."/>
            <person name="Brodie E.L."/>
            <person name="Williams K.H."/>
            <person name="Hubbard S.S."/>
            <person name="Banfield J.F."/>
        </authorList>
    </citation>
    <scope>NUCLEOTIDE SEQUENCE [LARGE SCALE GENOMIC DNA]</scope>
</reference>
<dbReference type="InterPro" id="IPR038726">
    <property type="entry name" value="PDDEXK_AddAB-type"/>
</dbReference>
<dbReference type="Proteomes" id="UP000178319">
    <property type="component" value="Unassembled WGS sequence"/>
</dbReference>